<proteinExistence type="predicted"/>
<sequence length="103" mass="11712">MNAIDVCGLLGSAFIVVMFIPEINHVYKNRDAKAINYHFLHLNLAASVLSLVYSFHYNVVPMTITNVAASLFTFLMYYFKYIYEVKEKNQITDIVAEAPAPMV</sequence>
<evidence type="ECO:0000256" key="5">
    <source>
        <dbReference type="SAM" id="Phobius"/>
    </source>
</evidence>
<feature type="transmembrane region" description="Helical" evidence="5">
    <location>
        <begin position="35"/>
        <end position="53"/>
    </location>
</feature>
<keyword evidence="3 5" id="KW-1133">Transmembrane helix</keyword>
<evidence type="ECO:0000313" key="6">
    <source>
        <dbReference type="EMBL" id="QHT98350.1"/>
    </source>
</evidence>
<reference evidence="6" key="1">
    <citation type="journal article" date="2020" name="Nature">
        <title>Giant virus diversity and host interactions through global metagenomics.</title>
        <authorList>
            <person name="Schulz F."/>
            <person name="Roux S."/>
            <person name="Paez-Espino D."/>
            <person name="Jungbluth S."/>
            <person name="Walsh D.A."/>
            <person name="Denef V.J."/>
            <person name="McMahon K.D."/>
            <person name="Konstantinidis K.T."/>
            <person name="Eloe-Fadrosh E.A."/>
            <person name="Kyrpides N.C."/>
            <person name="Woyke T."/>
        </authorList>
    </citation>
    <scope>NUCLEOTIDE SEQUENCE</scope>
    <source>
        <strain evidence="6">GVMAG-M-3300025652-16</strain>
    </source>
</reference>
<evidence type="ECO:0000256" key="3">
    <source>
        <dbReference type="ARBA" id="ARBA00022989"/>
    </source>
</evidence>
<evidence type="ECO:0000256" key="2">
    <source>
        <dbReference type="ARBA" id="ARBA00022692"/>
    </source>
</evidence>
<dbReference type="Gene3D" id="1.20.1280.290">
    <property type="match status" value="1"/>
</dbReference>
<dbReference type="Pfam" id="PF04193">
    <property type="entry name" value="PQ-loop"/>
    <property type="match status" value="1"/>
</dbReference>
<name>A0A6C0J0M4_9ZZZZ</name>
<evidence type="ECO:0000256" key="1">
    <source>
        <dbReference type="ARBA" id="ARBA00004141"/>
    </source>
</evidence>
<feature type="transmembrane region" description="Helical" evidence="5">
    <location>
        <begin position="59"/>
        <end position="79"/>
    </location>
</feature>
<dbReference type="InterPro" id="IPR006603">
    <property type="entry name" value="PQ-loop_rpt"/>
</dbReference>
<dbReference type="GO" id="GO:0016020">
    <property type="term" value="C:membrane"/>
    <property type="evidence" value="ECO:0007669"/>
    <property type="project" value="UniProtKB-SubCell"/>
</dbReference>
<evidence type="ECO:0000256" key="4">
    <source>
        <dbReference type="ARBA" id="ARBA00023136"/>
    </source>
</evidence>
<keyword evidence="2 5" id="KW-0812">Transmembrane</keyword>
<feature type="transmembrane region" description="Helical" evidence="5">
    <location>
        <begin position="6"/>
        <end position="23"/>
    </location>
</feature>
<protein>
    <recommendedName>
        <fullName evidence="7">PQ-loop repeat-containing protein</fullName>
    </recommendedName>
</protein>
<accession>A0A6C0J0M4</accession>
<dbReference type="EMBL" id="MN740292">
    <property type="protein sequence ID" value="QHT98350.1"/>
    <property type="molecule type" value="Genomic_DNA"/>
</dbReference>
<keyword evidence="4 5" id="KW-0472">Membrane</keyword>
<organism evidence="6">
    <name type="scientific">viral metagenome</name>
    <dbReference type="NCBI Taxonomy" id="1070528"/>
    <lineage>
        <taxon>unclassified sequences</taxon>
        <taxon>metagenomes</taxon>
        <taxon>organismal metagenomes</taxon>
    </lineage>
</organism>
<comment type="subcellular location">
    <subcellularLocation>
        <location evidence="1">Membrane</location>
        <topology evidence="1">Multi-pass membrane protein</topology>
    </subcellularLocation>
</comment>
<dbReference type="AlphaFoldDB" id="A0A6C0J0M4"/>
<evidence type="ECO:0008006" key="7">
    <source>
        <dbReference type="Google" id="ProtNLM"/>
    </source>
</evidence>